<evidence type="ECO:0000313" key="2">
    <source>
        <dbReference type="Proteomes" id="UP000245125"/>
    </source>
</evidence>
<name>A0A2U3QE50_9BACT</name>
<accession>A0A2U3QE50</accession>
<reference evidence="2" key="1">
    <citation type="submission" date="2018-03" db="EMBL/GenBank/DDBJ databases">
        <authorList>
            <person name="Zecchin S."/>
        </authorList>
    </citation>
    <scope>NUCLEOTIDE SEQUENCE [LARGE SCALE GENOMIC DNA]</scope>
</reference>
<dbReference type="Proteomes" id="UP000245125">
    <property type="component" value="Unassembled WGS sequence"/>
</dbReference>
<sequence length="50" mass="5355">MGSRFIQKSPSAEEMNITEFAISLHGSCALLTLDASFPSSSFSSASPFLR</sequence>
<keyword evidence="2" id="KW-1185">Reference proteome</keyword>
<organism evidence="1 2">
    <name type="scientific">Candidatus Sulfobium mesophilum</name>
    <dbReference type="NCBI Taxonomy" id="2016548"/>
    <lineage>
        <taxon>Bacteria</taxon>
        <taxon>Pseudomonadati</taxon>
        <taxon>Nitrospirota</taxon>
        <taxon>Nitrospiria</taxon>
        <taxon>Nitrospirales</taxon>
        <taxon>Nitrospiraceae</taxon>
        <taxon>Candidatus Sulfobium</taxon>
    </lineage>
</organism>
<evidence type="ECO:0000313" key="1">
    <source>
        <dbReference type="EMBL" id="SPP99702.1"/>
    </source>
</evidence>
<dbReference type="AlphaFoldDB" id="A0A2U3QE50"/>
<proteinExistence type="predicted"/>
<protein>
    <submittedName>
        <fullName evidence="1">Uncharacterized protein</fullName>
    </submittedName>
</protein>
<gene>
    <name evidence="1" type="ORF">NBG4_110005</name>
</gene>
<dbReference type="EMBL" id="OUUY01000013">
    <property type="protein sequence ID" value="SPP99702.1"/>
    <property type="molecule type" value="Genomic_DNA"/>
</dbReference>